<name>A0A0F9E5D4_9ZZZZ</name>
<dbReference type="EMBL" id="LAZR01028828">
    <property type="protein sequence ID" value="KKL61411.1"/>
    <property type="molecule type" value="Genomic_DNA"/>
</dbReference>
<proteinExistence type="predicted"/>
<reference evidence="1" key="1">
    <citation type="journal article" date="2015" name="Nature">
        <title>Complex archaea that bridge the gap between prokaryotes and eukaryotes.</title>
        <authorList>
            <person name="Spang A."/>
            <person name="Saw J.H."/>
            <person name="Jorgensen S.L."/>
            <person name="Zaremba-Niedzwiedzka K."/>
            <person name="Martijn J."/>
            <person name="Lind A.E."/>
            <person name="van Eijk R."/>
            <person name="Schleper C."/>
            <person name="Guy L."/>
            <person name="Ettema T.J."/>
        </authorList>
    </citation>
    <scope>NUCLEOTIDE SEQUENCE</scope>
</reference>
<protein>
    <submittedName>
        <fullName evidence="1">Uncharacterized protein</fullName>
    </submittedName>
</protein>
<dbReference type="AlphaFoldDB" id="A0A0F9E5D4"/>
<organism evidence="1">
    <name type="scientific">marine sediment metagenome</name>
    <dbReference type="NCBI Taxonomy" id="412755"/>
    <lineage>
        <taxon>unclassified sequences</taxon>
        <taxon>metagenomes</taxon>
        <taxon>ecological metagenomes</taxon>
    </lineage>
</organism>
<comment type="caution">
    <text evidence="1">The sequence shown here is derived from an EMBL/GenBank/DDBJ whole genome shotgun (WGS) entry which is preliminary data.</text>
</comment>
<accession>A0A0F9E5D4</accession>
<sequence length="52" mass="6064">MEIISRGPQHISYRFAPGEERVIPAIPQDSMPKDYKFKVCSRCKKEGVFEYT</sequence>
<gene>
    <name evidence="1" type="ORF">LCGC14_2195570</name>
</gene>
<evidence type="ECO:0000313" key="1">
    <source>
        <dbReference type="EMBL" id="KKL61411.1"/>
    </source>
</evidence>